<keyword evidence="1" id="KW-0378">Hydrolase</keyword>
<name>D7EAP0_METEZ</name>
<sequence>MKYCTKNSTLIISGEFEGLSTGINGGRGYVKSIFNHEVNNGFEFKDPVQYLDNVAEYNEVYKPYFGLLTAVEMENLCIKTDDNLTTFVTAGITHPSVYRLDGYYPGTINIILVVDAELSEGAMAGAIITATEAKGLALMKMGYDFLGTTTDAVVVAYQKQNKNSSPYIEYAGSYTDFGKKITDTVVKGVKEGIKKTHPESASY</sequence>
<accession>D7EAP0</accession>
<reference evidence="1 2" key="1">
    <citation type="submission" date="2010-06" db="EMBL/GenBank/DDBJ databases">
        <title>Complete sequence chromosome of Methanohalobium evestigatum Z-7303.</title>
        <authorList>
            <consortium name="US DOE Joint Genome Institute"/>
            <person name="Lucas S."/>
            <person name="Copeland A."/>
            <person name="Lapidus A."/>
            <person name="Cheng J.-F."/>
            <person name="Bruce D."/>
            <person name="Goodwin L."/>
            <person name="Pitluck S."/>
            <person name="Saunders E."/>
            <person name="Detter J.C."/>
            <person name="Han C."/>
            <person name="Tapia R."/>
            <person name="Land M."/>
            <person name="Hauser L."/>
            <person name="Kyrpides N."/>
            <person name="Mikhailova N."/>
            <person name="Sieprawska-Lupa M."/>
            <person name="Whitman W.B."/>
            <person name="Anderson I."/>
            <person name="Woyke T."/>
        </authorList>
    </citation>
    <scope>NUCLEOTIDE SEQUENCE [LARGE SCALE GENOMIC DNA]</scope>
    <source>
        <strain evidence="2">ATCC BAA-1072 / DSM 3721 / NBRC 107634 / OCM 161 / Z-7303</strain>
    </source>
</reference>
<dbReference type="EMBL" id="CP002069">
    <property type="protein sequence ID" value="ADI75039.1"/>
    <property type="molecule type" value="Genomic_DNA"/>
</dbReference>
<keyword evidence="2" id="KW-1185">Reference proteome</keyword>
<dbReference type="GeneID" id="9347875"/>
<dbReference type="PANTHER" id="PTHR35336">
    <property type="entry name" value="ADENOSYLCOBINAMIDE AMIDOHYDROLASE"/>
    <property type="match status" value="1"/>
</dbReference>
<dbReference type="PANTHER" id="PTHR35336:SF5">
    <property type="entry name" value="ADENOSYLCOBINAMIDE AMIDOHYDROLASE"/>
    <property type="match status" value="1"/>
</dbReference>
<evidence type="ECO:0000313" key="2">
    <source>
        <dbReference type="Proteomes" id="UP000000391"/>
    </source>
</evidence>
<dbReference type="GO" id="GO:0043756">
    <property type="term" value="F:adenosylcobinamide hydrolase activity"/>
    <property type="evidence" value="ECO:0007669"/>
    <property type="project" value="UniProtKB-EC"/>
</dbReference>
<dbReference type="RefSeq" id="WP_013195604.1">
    <property type="nucleotide sequence ID" value="NC_014253.1"/>
</dbReference>
<gene>
    <name evidence="1" type="ordered locus">Metev_2213</name>
</gene>
<evidence type="ECO:0000313" key="1">
    <source>
        <dbReference type="EMBL" id="ADI75039.1"/>
    </source>
</evidence>
<dbReference type="EC" id="3.5.1.90" evidence="1"/>
<dbReference type="Pfam" id="PF01955">
    <property type="entry name" value="CbiZ"/>
    <property type="match status" value="1"/>
</dbReference>
<protein>
    <submittedName>
        <fullName evidence="1">Adenosylcobinamide hydrolase</fullName>
        <ecNumber evidence="1">3.5.1.90</ecNumber>
    </submittedName>
</protein>
<dbReference type="KEGG" id="mev:Metev_2213"/>
<dbReference type="Proteomes" id="UP000000391">
    <property type="component" value="Chromosome"/>
</dbReference>
<dbReference type="InterPro" id="IPR052209">
    <property type="entry name" value="CbiZ"/>
</dbReference>
<dbReference type="AlphaFoldDB" id="D7EAP0"/>
<proteinExistence type="predicted"/>
<dbReference type="STRING" id="644295.Metev_2213"/>
<dbReference type="HOGENOM" id="CLU_077662_1_0_2"/>
<dbReference type="OrthoDB" id="39225at2157"/>
<dbReference type="InterPro" id="IPR002808">
    <property type="entry name" value="AdoCbi_amidolase"/>
</dbReference>
<organism evidence="1 2">
    <name type="scientific">Methanohalobium evestigatum (strain ATCC BAA-1072 / DSM 3721 / NBRC 107634 / OCM 161 / Z-7303)</name>
    <dbReference type="NCBI Taxonomy" id="644295"/>
    <lineage>
        <taxon>Archaea</taxon>
        <taxon>Methanobacteriati</taxon>
        <taxon>Methanobacteriota</taxon>
        <taxon>Stenosarchaea group</taxon>
        <taxon>Methanomicrobia</taxon>
        <taxon>Methanosarcinales</taxon>
        <taxon>Methanosarcinaceae</taxon>
        <taxon>Methanohalobium</taxon>
    </lineage>
</organism>